<dbReference type="PANTHER" id="PTHR47689">
    <property type="entry name" value="TETRATRICOPEPTIDE REPEAT (TPR)-LIKE SUPERFAMILY PROTEIN"/>
    <property type="match status" value="1"/>
</dbReference>
<protein>
    <submittedName>
        <fullName evidence="1">Uncharacterized protein</fullName>
    </submittedName>
</protein>
<organism evidence="1 2">
    <name type="scientific">Acorus calamus</name>
    <name type="common">Sweet flag</name>
    <dbReference type="NCBI Taxonomy" id="4465"/>
    <lineage>
        <taxon>Eukaryota</taxon>
        <taxon>Viridiplantae</taxon>
        <taxon>Streptophyta</taxon>
        <taxon>Embryophyta</taxon>
        <taxon>Tracheophyta</taxon>
        <taxon>Spermatophyta</taxon>
        <taxon>Magnoliopsida</taxon>
        <taxon>Liliopsida</taxon>
        <taxon>Acoraceae</taxon>
        <taxon>Acorus</taxon>
    </lineage>
</organism>
<dbReference type="PANTHER" id="PTHR47689:SF2">
    <property type="entry name" value="TETRATRICOPEPTIDE REPEAT (TPR)-LIKE SUPERFAMILY PROTEIN"/>
    <property type="match status" value="1"/>
</dbReference>
<name>A0AAV9ENT2_ACOCL</name>
<evidence type="ECO:0000313" key="1">
    <source>
        <dbReference type="EMBL" id="KAK1314746.1"/>
    </source>
</evidence>
<dbReference type="EMBL" id="JAUJYO010000006">
    <property type="protein sequence ID" value="KAK1314746.1"/>
    <property type="molecule type" value="Genomic_DNA"/>
</dbReference>
<dbReference type="AlphaFoldDB" id="A0AAV9ENT2"/>
<evidence type="ECO:0000313" key="2">
    <source>
        <dbReference type="Proteomes" id="UP001180020"/>
    </source>
</evidence>
<proteinExistence type="predicted"/>
<keyword evidence="2" id="KW-1185">Reference proteome</keyword>
<reference evidence="1" key="2">
    <citation type="submission" date="2023-06" db="EMBL/GenBank/DDBJ databases">
        <authorList>
            <person name="Ma L."/>
            <person name="Liu K.-W."/>
            <person name="Li Z."/>
            <person name="Hsiao Y.-Y."/>
            <person name="Qi Y."/>
            <person name="Fu T."/>
            <person name="Tang G."/>
            <person name="Zhang D."/>
            <person name="Sun W.-H."/>
            <person name="Liu D.-K."/>
            <person name="Li Y."/>
            <person name="Chen G.-Z."/>
            <person name="Liu X.-D."/>
            <person name="Liao X.-Y."/>
            <person name="Jiang Y.-T."/>
            <person name="Yu X."/>
            <person name="Hao Y."/>
            <person name="Huang J."/>
            <person name="Zhao X.-W."/>
            <person name="Ke S."/>
            <person name="Chen Y.-Y."/>
            <person name="Wu W.-L."/>
            <person name="Hsu J.-L."/>
            <person name="Lin Y.-F."/>
            <person name="Huang M.-D."/>
            <person name="Li C.-Y."/>
            <person name="Huang L."/>
            <person name="Wang Z.-W."/>
            <person name="Zhao X."/>
            <person name="Zhong W.-Y."/>
            <person name="Peng D.-H."/>
            <person name="Ahmad S."/>
            <person name="Lan S."/>
            <person name="Zhang J.-S."/>
            <person name="Tsai W.-C."/>
            <person name="Van De Peer Y."/>
            <person name="Liu Z.-J."/>
        </authorList>
    </citation>
    <scope>NUCLEOTIDE SEQUENCE</scope>
    <source>
        <strain evidence="1">CP</strain>
        <tissue evidence="1">Leaves</tissue>
    </source>
</reference>
<reference evidence="1" key="1">
    <citation type="journal article" date="2023" name="Nat. Commun.">
        <title>Diploid and tetraploid genomes of Acorus and the evolution of monocots.</title>
        <authorList>
            <person name="Ma L."/>
            <person name="Liu K.W."/>
            <person name="Li Z."/>
            <person name="Hsiao Y.Y."/>
            <person name="Qi Y."/>
            <person name="Fu T."/>
            <person name="Tang G.D."/>
            <person name="Zhang D."/>
            <person name="Sun W.H."/>
            <person name="Liu D.K."/>
            <person name="Li Y."/>
            <person name="Chen G.Z."/>
            <person name="Liu X.D."/>
            <person name="Liao X.Y."/>
            <person name="Jiang Y.T."/>
            <person name="Yu X."/>
            <person name="Hao Y."/>
            <person name="Huang J."/>
            <person name="Zhao X.W."/>
            <person name="Ke S."/>
            <person name="Chen Y.Y."/>
            <person name="Wu W.L."/>
            <person name="Hsu J.L."/>
            <person name="Lin Y.F."/>
            <person name="Huang M.D."/>
            <person name="Li C.Y."/>
            <person name="Huang L."/>
            <person name="Wang Z.W."/>
            <person name="Zhao X."/>
            <person name="Zhong W.Y."/>
            <person name="Peng D.H."/>
            <person name="Ahmad S."/>
            <person name="Lan S."/>
            <person name="Zhang J.S."/>
            <person name="Tsai W.C."/>
            <person name="Van de Peer Y."/>
            <person name="Liu Z.J."/>
        </authorList>
    </citation>
    <scope>NUCLEOTIDE SEQUENCE</scope>
    <source>
        <strain evidence="1">CP</strain>
    </source>
</reference>
<accession>A0AAV9ENT2</accession>
<dbReference type="Proteomes" id="UP001180020">
    <property type="component" value="Unassembled WGS sequence"/>
</dbReference>
<gene>
    <name evidence="1" type="ORF">QJS10_CPA06g02089</name>
</gene>
<sequence length="71" mass="8157">MWRGNIQVGGRSGVEERETEVLYLQGNESDSNLLIQDSIRILEEGGMGESEICIRRLRYLVQMVKDIMKTL</sequence>
<comment type="caution">
    <text evidence="1">The sequence shown here is derived from an EMBL/GenBank/DDBJ whole genome shotgun (WGS) entry which is preliminary data.</text>
</comment>